<dbReference type="Proteomes" id="UP000095287">
    <property type="component" value="Unplaced"/>
</dbReference>
<evidence type="ECO:0000313" key="2">
    <source>
        <dbReference type="WBParaSite" id="L893_g17961.t1"/>
    </source>
</evidence>
<organism evidence="1 2">
    <name type="scientific">Steinernema glaseri</name>
    <dbReference type="NCBI Taxonomy" id="37863"/>
    <lineage>
        <taxon>Eukaryota</taxon>
        <taxon>Metazoa</taxon>
        <taxon>Ecdysozoa</taxon>
        <taxon>Nematoda</taxon>
        <taxon>Chromadorea</taxon>
        <taxon>Rhabditida</taxon>
        <taxon>Tylenchina</taxon>
        <taxon>Panagrolaimomorpha</taxon>
        <taxon>Strongyloidoidea</taxon>
        <taxon>Steinernematidae</taxon>
        <taxon>Steinernema</taxon>
    </lineage>
</organism>
<dbReference type="WBParaSite" id="L893_g17961.t1">
    <property type="protein sequence ID" value="L893_g17961.t1"/>
    <property type="gene ID" value="L893_g17961"/>
</dbReference>
<proteinExistence type="predicted"/>
<dbReference type="AlphaFoldDB" id="A0A1I7YMY8"/>
<reference evidence="2" key="1">
    <citation type="submission" date="2016-11" db="UniProtKB">
        <authorList>
            <consortium name="WormBaseParasite"/>
        </authorList>
    </citation>
    <scope>IDENTIFICATION</scope>
</reference>
<accession>A0A1I7YMY8</accession>
<name>A0A1I7YMY8_9BILA</name>
<protein>
    <submittedName>
        <fullName evidence="2">Secreted protein</fullName>
    </submittedName>
</protein>
<evidence type="ECO:0000313" key="1">
    <source>
        <dbReference type="Proteomes" id="UP000095287"/>
    </source>
</evidence>
<keyword evidence="1" id="KW-1185">Reference proteome</keyword>
<sequence>MGRRACGQSTNAERWLTSWASICASATKGQPTQGRVDTVFRLEKTNLMDTCYSRRPMASEHLIHIAQNISHYDHY</sequence>